<dbReference type="Gene3D" id="3.40.30.10">
    <property type="entry name" value="Glutaredoxin"/>
    <property type="match status" value="1"/>
</dbReference>
<evidence type="ECO:0000259" key="1">
    <source>
        <dbReference type="PROSITE" id="PS50404"/>
    </source>
</evidence>
<dbReference type="PROSITE" id="PS50404">
    <property type="entry name" value="GST_NTER"/>
    <property type="match status" value="1"/>
</dbReference>
<protein>
    <submittedName>
        <fullName evidence="2">BQ5605_C005g03270 protein</fullName>
    </submittedName>
</protein>
<dbReference type="STRING" id="796604.A0A2X0MET6"/>
<proteinExistence type="predicted"/>
<organism evidence="2 3">
    <name type="scientific">Microbotryum silenes-dioicae</name>
    <dbReference type="NCBI Taxonomy" id="796604"/>
    <lineage>
        <taxon>Eukaryota</taxon>
        <taxon>Fungi</taxon>
        <taxon>Dikarya</taxon>
        <taxon>Basidiomycota</taxon>
        <taxon>Pucciniomycotina</taxon>
        <taxon>Microbotryomycetes</taxon>
        <taxon>Microbotryales</taxon>
        <taxon>Microbotryaceae</taxon>
        <taxon>Microbotryum</taxon>
    </lineage>
</organism>
<name>A0A2X0MET6_9BASI</name>
<evidence type="ECO:0000313" key="3">
    <source>
        <dbReference type="Proteomes" id="UP000249464"/>
    </source>
</evidence>
<evidence type="ECO:0000313" key="2">
    <source>
        <dbReference type="EMBL" id="SGY73176.1"/>
    </source>
</evidence>
<dbReference type="InterPro" id="IPR036249">
    <property type="entry name" value="Thioredoxin-like_sf"/>
</dbReference>
<feature type="domain" description="GST N-terminal" evidence="1">
    <location>
        <begin position="8"/>
        <end position="89"/>
    </location>
</feature>
<dbReference type="SUPFAM" id="SSF52833">
    <property type="entry name" value="Thioredoxin-like"/>
    <property type="match status" value="1"/>
</dbReference>
<sequence length="308" mass="34970">MLKLYDLVPTHERGPFFSPFATKARLALASKGIQFKVVPVTYKELQTVWKEEFKIKMPTVPFIQREDGSYLIDSDKISHWADQAYPTGPSIFLPTQASDQVDFQSEEYKQAAAKDISQCTLPSNYFDPFLRLGFLTLVGSRTYADFDKWLVGAVYLPRFASTFDEWTRAYWTSDDRLGPGFWARVSSRDQGESNHFGSPSTNSKLNSSPHSVSYSDECLAELQKGLDEFGEKHLNSEKGQLYLQDLSAPGHLDFSLMGFVRMLSACSHALVKKTFARPDTHLAKWLDRMLSHDQIAKEWKALSVRDPA</sequence>
<gene>
    <name evidence="2" type="primary">BQ5605_C005g03270</name>
    <name evidence="2" type="ORF">BQ5605_C005G03270</name>
</gene>
<accession>A0A2X0MET6</accession>
<dbReference type="EMBL" id="FQNC01000047">
    <property type="protein sequence ID" value="SGY73176.1"/>
    <property type="molecule type" value="Genomic_DNA"/>
</dbReference>
<dbReference type="InterPro" id="IPR004045">
    <property type="entry name" value="Glutathione_S-Trfase_N"/>
</dbReference>
<reference evidence="2 3" key="1">
    <citation type="submission" date="2016-11" db="EMBL/GenBank/DDBJ databases">
        <authorList>
            <person name="Jaros S."/>
            <person name="Januszkiewicz K."/>
            <person name="Wedrychowicz H."/>
        </authorList>
    </citation>
    <scope>NUCLEOTIDE SEQUENCE [LARGE SCALE GENOMIC DNA]</scope>
</reference>
<keyword evidence="3" id="KW-1185">Reference proteome</keyword>
<dbReference type="Pfam" id="PF13417">
    <property type="entry name" value="GST_N_3"/>
    <property type="match status" value="1"/>
</dbReference>
<dbReference type="Proteomes" id="UP000249464">
    <property type="component" value="Unassembled WGS sequence"/>
</dbReference>
<dbReference type="AlphaFoldDB" id="A0A2X0MET6"/>